<dbReference type="InterPro" id="IPR001320">
    <property type="entry name" value="Iontro_rcpt_C"/>
</dbReference>
<evidence type="ECO:0000256" key="15">
    <source>
        <dbReference type="SAM" id="MobiDB-lite"/>
    </source>
</evidence>
<keyword evidence="3" id="KW-0813">Transport</keyword>
<organism evidence="19 20">
    <name type="scientific">Frankliniella fusca</name>
    <dbReference type="NCBI Taxonomy" id="407009"/>
    <lineage>
        <taxon>Eukaryota</taxon>
        <taxon>Metazoa</taxon>
        <taxon>Ecdysozoa</taxon>
        <taxon>Arthropoda</taxon>
        <taxon>Hexapoda</taxon>
        <taxon>Insecta</taxon>
        <taxon>Pterygota</taxon>
        <taxon>Neoptera</taxon>
        <taxon>Paraneoptera</taxon>
        <taxon>Thysanoptera</taxon>
        <taxon>Terebrantia</taxon>
        <taxon>Thripoidea</taxon>
        <taxon>Thripidae</taxon>
        <taxon>Frankliniella</taxon>
    </lineage>
</organism>
<dbReference type="Gene3D" id="3.40.50.2300">
    <property type="match status" value="2"/>
</dbReference>
<sequence length="988" mass="109218">MLSGSDVAEGWRGTLCGSTGVQEPQQAEAPPGPTPLLQATPRHATHRHAPPGTHVAVSNSPAQVRSTPKHPSGDPDMFRFRSHASQLAVVVLFSLLRTTDAYWPEEQIRIGGLFHTMDEQSVSAFLRAIDMVNADEYLLPDRRLVGVNLTVPELDALQAHRSVCEMLGLGVAAVLGPSSAIPAAHIQSVLDAMEVPHLDTRPGGARAARGLAMLQVSLHPSVHALASVYADVLIALGWTSFTLVYAESAALPRLSSLLKMYDYSGHTVTLRQLPDGEDYRGMFKTLKQSTETFFVVDCPVERLYEVLAQLQQCGLLVHPYSFFFTSLDFATLDLAAFQYGGANITGLRLVNSPDPFGIGWAEEGLGYDEGPSRLQAALFHDGVRIVARALHQLQHLRPRPLDCAAPDSWEHGTSLINFIRTTEVPGMSGLIKFDHEGRRSQLLVEVLELTEEEGLRGVGVYNTTEGINMTRSRPWARSAPHRLTATQNPIFFNKTMAVLIAMTPPYCMLKEDSKKLSGNDRFEGFGIELIDELARMLGFNYTFEVQEDGDYGTCDPNDGTCSGMMLAVDSGKVDLAIVDLTITSDRESRVDFTTPFLSLGIQVLYRKPQPLPPSLMSFMSPFSNEVWLLMTAAYIGVSLLSFVMARISPHEWNNPYPCIDEPEELENQFSMRNAFWFTIGSIMQQGSEIAPIGLSTRLAASSWWLFTLIMVSSYTANLAAFLTVESQYKRISSAEDLAKQSYIKYGAKRGGSTMTFFKETTNPIYRQMYTQMVEWDRRGIPVLTRSNEEGLNKVAFADNYAFFMESVAIEYMMERNCNVTSVGSMLDEKGYGIAMAKNAQFRSALSAGVLSMQETGRMMEMKDKWWKNKRGGGACIESTKTDVDELNMDNVGGVFLVMVVGCILAVFVALAELALSVYRTADKENLSFREEMLEELKFIGQWMADVKPVRHQRIAEDAANSASNTPEKRKQQPPAAATPAEPQPPGIV</sequence>
<comment type="caution">
    <text evidence="19">The sequence shown here is derived from an EMBL/GenBank/DDBJ whole genome shotgun (WGS) entry which is preliminary data.</text>
</comment>
<dbReference type="SUPFAM" id="SSF53850">
    <property type="entry name" value="Periplasmic binding protein-like II"/>
    <property type="match status" value="1"/>
</dbReference>
<evidence type="ECO:0000313" key="20">
    <source>
        <dbReference type="Proteomes" id="UP001219518"/>
    </source>
</evidence>
<evidence type="ECO:0000256" key="8">
    <source>
        <dbReference type="ARBA" id="ARBA00023136"/>
    </source>
</evidence>
<keyword evidence="12" id="KW-1071">Ligand-gated ion channel</keyword>
<dbReference type="Proteomes" id="UP001219518">
    <property type="component" value="Unassembled WGS sequence"/>
</dbReference>
<evidence type="ECO:0000256" key="1">
    <source>
        <dbReference type="ARBA" id="ARBA00004141"/>
    </source>
</evidence>
<dbReference type="Gene3D" id="1.10.287.70">
    <property type="match status" value="1"/>
</dbReference>
<evidence type="ECO:0000256" key="11">
    <source>
        <dbReference type="ARBA" id="ARBA00023257"/>
    </source>
</evidence>
<feature type="domain" description="Ionotropic glutamate receptor C-terminal" evidence="17">
    <location>
        <begin position="498"/>
        <end position="868"/>
    </location>
</feature>
<feature type="transmembrane region" description="Helical" evidence="16">
    <location>
        <begin position="626"/>
        <end position="647"/>
    </location>
</feature>
<feature type="transmembrane region" description="Helical" evidence="16">
    <location>
        <begin position="894"/>
        <end position="918"/>
    </location>
</feature>
<evidence type="ECO:0000256" key="13">
    <source>
        <dbReference type="ARBA" id="ARBA00023303"/>
    </source>
</evidence>
<feature type="region of interest" description="Disordered" evidence="15">
    <location>
        <begin position="953"/>
        <end position="988"/>
    </location>
</feature>
<evidence type="ECO:0000256" key="7">
    <source>
        <dbReference type="ARBA" id="ARBA00023065"/>
    </source>
</evidence>
<dbReference type="InterPro" id="IPR019594">
    <property type="entry name" value="Glu/Gly-bd"/>
</dbReference>
<feature type="compositionally biased region" description="Polar residues" evidence="15">
    <location>
        <begin position="56"/>
        <end position="66"/>
    </location>
</feature>
<reference evidence="19" key="2">
    <citation type="journal article" date="2023" name="BMC Genomics">
        <title>Pest status, molecular evolution, and epigenetic factors derived from the genome assembly of Frankliniella fusca, a thysanopteran phytovirus vector.</title>
        <authorList>
            <person name="Catto M.A."/>
            <person name="Labadie P.E."/>
            <person name="Jacobson A.L."/>
            <person name="Kennedy G.G."/>
            <person name="Srinivasan R."/>
            <person name="Hunt B.G."/>
        </authorList>
    </citation>
    <scope>NUCLEOTIDE SEQUENCE</scope>
    <source>
        <strain evidence="19">PL_HMW_Pooled</strain>
    </source>
</reference>
<name>A0AAE1GU72_9NEOP</name>
<evidence type="ECO:0000256" key="2">
    <source>
        <dbReference type="ARBA" id="ARBA00008685"/>
    </source>
</evidence>
<evidence type="ECO:0000256" key="9">
    <source>
        <dbReference type="ARBA" id="ARBA00023170"/>
    </source>
</evidence>
<dbReference type="FunFam" id="3.40.190.10:FF:000061">
    <property type="entry name" value="Glutamate receptor, ionotropic kainate"/>
    <property type="match status" value="1"/>
</dbReference>
<evidence type="ECO:0000256" key="10">
    <source>
        <dbReference type="ARBA" id="ARBA00023180"/>
    </source>
</evidence>
<feature type="domain" description="Ionotropic glutamate receptor L-glutamate and glycine-binding" evidence="18">
    <location>
        <begin position="505"/>
        <end position="569"/>
    </location>
</feature>
<dbReference type="Pfam" id="PF00060">
    <property type="entry name" value="Lig_chan"/>
    <property type="match status" value="1"/>
</dbReference>
<keyword evidence="7" id="KW-0406">Ion transport</keyword>
<evidence type="ECO:0000256" key="3">
    <source>
        <dbReference type="ARBA" id="ARBA00022448"/>
    </source>
</evidence>
<dbReference type="SMART" id="SM00918">
    <property type="entry name" value="Lig_chan-Glu_bd"/>
    <property type="match status" value="1"/>
</dbReference>
<evidence type="ECO:0000259" key="17">
    <source>
        <dbReference type="SMART" id="SM00079"/>
    </source>
</evidence>
<evidence type="ECO:0000259" key="18">
    <source>
        <dbReference type="SMART" id="SM00918"/>
    </source>
</evidence>
<evidence type="ECO:0000313" key="19">
    <source>
        <dbReference type="EMBL" id="KAK3909445.1"/>
    </source>
</evidence>
<dbReference type="Pfam" id="PF01094">
    <property type="entry name" value="ANF_receptor"/>
    <property type="match status" value="1"/>
</dbReference>
<dbReference type="PANTHER" id="PTHR18966">
    <property type="entry name" value="IONOTROPIC GLUTAMATE RECEPTOR"/>
    <property type="match status" value="1"/>
</dbReference>
<keyword evidence="9 19" id="KW-0675">Receptor</keyword>
<keyword evidence="20" id="KW-1185">Reference proteome</keyword>
<keyword evidence="11" id="KW-0628">Postsynaptic cell membrane</keyword>
<dbReference type="FunFam" id="3.40.190.10:FF:000178">
    <property type="entry name" value="Glutamate receptor subunit"/>
    <property type="match status" value="1"/>
</dbReference>
<feature type="transmembrane region" description="Helical" evidence="16">
    <location>
        <begin position="703"/>
        <end position="724"/>
    </location>
</feature>
<keyword evidence="13" id="KW-0407">Ion channel</keyword>
<evidence type="ECO:0000256" key="14">
    <source>
        <dbReference type="ARBA" id="ARBA00034100"/>
    </source>
</evidence>
<dbReference type="SUPFAM" id="SSF53822">
    <property type="entry name" value="Periplasmic binding protein-like I"/>
    <property type="match status" value="1"/>
</dbReference>
<dbReference type="Gene3D" id="3.40.190.10">
    <property type="entry name" value="Periplasmic binding protein-like II"/>
    <property type="match status" value="2"/>
</dbReference>
<feature type="region of interest" description="Disordered" evidence="15">
    <location>
        <begin position="1"/>
        <end position="77"/>
    </location>
</feature>
<proteinExistence type="inferred from homology"/>
<evidence type="ECO:0000256" key="5">
    <source>
        <dbReference type="ARBA" id="ARBA00022989"/>
    </source>
</evidence>
<dbReference type="GO" id="GO:0015276">
    <property type="term" value="F:ligand-gated monoatomic ion channel activity"/>
    <property type="evidence" value="ECO:0007669"/>
    <property type="project" value="InterPro"/>
</dbReference>
<dbReference type="GO" id="GO:0045211">
    <property type="term" value="C:postsynaptic membrane"/>
    <property type="evidence" value="ECO:0007669"/>
    <property type="project" value="UniProtKB-SubCell"/>
</dbReference>
<comment type="similarity">
    <text evidence="2">Belongs to the glutamate-gated ion channel (TC 1.A.10.1) family.</text>
</comment>
<dbReference type="InterPro" id="IPR028082">
    <property type="entry name" value="Peripla_BP_I"/>
</dbReference>
<dbReference type="FunFam" id="1.10.287.70:FF:000105">
    <property type="entry name" value="Eye-enriched kainate receptor, isoform A"/>
    <property type="match status" value="1"/>
</dbReference>
<dbReference type="InterPro" id="IPR001828">
    <property type="entry name" value="ANF_lig-bd_rcpt"/>
</dbReference>
<evidence type="ECO:0000256" key="16">
    <source>
        <dbReference type="SAM" id="Phobius"/>
    </source>
</evidence>
<reference evidence="19" key="1">
    <citation type="submission" date="2021-07" db="EMBL/GenBank/DDBJ databases">
        <authorList>
            <person name="Catto M.A."/>
            <person name="Jacobson A."/>
            <person name="Kennedy G."/>
            <person name="Labadie P."/>
            <person name="Hunt B.G."/>
            <person name="Srinivasan R."/>
        </authorList>
    </citation>
    <scope>NUCLEOTIDE SEQUENCE</scope>
    <source>
        <strain evidence="19">PL_HMW_Pooled</strain>
        <tissue evidence="19">Head</tissue>
    </source>
</reference>
<dbReference type="SMART" id="SM00079">
    <property type="entry name" value="PBPe"/>
    <property type="match status" value="1"/>
</dbReference>
<keyword evidence="10" id="KW-0325">Glycoprotein</keyword>
<evidence type="ECO:0000256" key="4">
    <source>
        <dbReference type="ARBA" id="ARBA00022692"/>
    </source>
</evidence>
<evidence type="ECO:0000256" key="6">
    <source>
        <dbReference type="ARBA" id="ARBA00023018"/>
    </source>
</evidence>
<keyword evidence="5 16" id="KW-1133">Transmembrane helix</keyword>
<gene>
    <name evidence="19" type="ORF">KUF71_003877</name>
</gene>
<keyword evidence="6" id="KW-0770">Synapse</keyword>
<keyword evidence="4 16" id="KW-0812">Transmembrane</keyword>
<keyword evidence="8 16" id="KW-0472">Membrane</keyword>
<dbReference type="EMBL" id="JAHWGI010000101">
    <property type="protein sequence ID" value="KAK3909445.1"/>
    <property type="molecule type" value="Genomic_DNA"/>
</dbReference>
<comment type="subcellular location">
    <subcellularLocation>
        <location evidence="1">Membrane</location>
        <topology evidence="1">Multi-pass membrane protein</topology>
    </subcellularLocation>
    <subcellularLocation>
        <location evidence="14">Postsynaptic cell membrane</location>
    </subcellularLocation>
</comment>
<dbReference type="AlphaFoldDB" id="A0AAE1GU72"/>
<dbReference type="Pfam" id="PF10613">
    <property type="entry name" value="Lig_chan-Glu_bd"/>
    <property type="match status" value="1"/>
</dbReference>
<dbReference type="InterPro" id="IPR015683">
    <property type="entry name" value="Ionotropic_Glu_rcpt"/>
</dbReference>
<protein>
    <submittedName>
        <fullName evidence="19">Glutamate receptor ionotropic, kainate 2</fullName>
    </submittedName>
</protein>
<accession>A0AAE1GU72</accession>
<evidence type="ECO:0000256" key="12">
    <source>
        <dbReference type="ARBA" id="ARBA00023286"/>
    </source>
</evidence>